<evidence type="ECO:0000313" key="3">
    <source>
        <dbReference type="EMBL" id="PTQ08214.1"/>
    </source>
</evidence>
<dbReference type="AlphaFoldDB" id="A0A2T5FUL3"/>
<name>A0A2T5FUL3_9SPHN</name>
<dbReference type="Proteomes" id="UP000244162">
    <property type="component" value="Unassembled WGS sequence"/>
</dbReference>
<dbReference type="GO" id="GO:0006878">
    <property type="term" value="P:intracellular copper ion homeostasis"/>
    <property type="evidence" value="ECO:0007669"/>
    <property type="project" value="InterPro"/>
</dbReference>
<feature type="chain" id="PRO_5015507378" evidence="2">
    <location>
        <begin position="22"/>
        <end position="390"/>
    </location>
</feature>
<dbReference type="GO" id="GO:0005507">
    <property type="term" value="F:copper ion binding"/>
    <property type="evidence" value="ECO:0007669"/>
    <property type="project" value="InterPro"/>
</dbReference>
<keyword evidence="4" id="KW-1185">Reference proteome</keyword>
<comment type="caution">
    <text evidence="3">The sequence shown here is derived from an EMBL/GenBank/DDBJ whole genome shotgun (WGS) entry which is preliminary data.</text>
</comment>
<gene>
    <name evidence="3" type="ORF">CLG96_16055</name>
</gene>
<protein>
    <submittedName>
        <fullName evidence="3">Copper resistance protein CopB</fullName>
    </submittedName>
</protein>
<proteinExistence type="predicted"/>
<dbReference type="RefSeq" id="WP_107969437.1">
    <property type="nucleotide sequence ID" value="NZ_NWBU01000016.1"/>
</dbReference>
<feature type="signal peptide" evidence="2">
    <location>
        <begin position="1"/>
        <end position="21"/>
    </location>
</feature>
<dbReference type="GO" id="GO:0009279">
    <property type="term" value="C:cell outer membrane"/>
    <property type="evidence" value="ECO:0007669"/>
    <property type="project" value="InterPro"/>
</dbReference>
<keyword evidence="2" id="KW-0732">Signal</keyword>
<reference evidence="3 4" key="1">
    <citation type="submission" date="2017-09" db="EMBL/GenBank/DDBJ databases">
        <title>Sphingomonas panjinensis sp.nov., isolated from oil-contaminated soil.</title>
        <authorList>
            <person name="Wang L."/>
            <person name="Chen L."/>
        </authorList>
    </citation>
    <scope>NUCLEOTIDE SEQUENCE [LARGE SCALE GENOMIC DNA]</scope>
    <source>
        <strain evidence="3 4">FW-11</strain>
    </source>
</reference>
<organism evidence="3 4">
    <name type="scientific">Sphingomonas oleivorans</name>
    <dbReference type="NCBI Taxonomy" id="1735121"/>
    <lineage>
        <taxon>Bacteria</taxon>
        <taxon>Pseudomonadati</taxon>
        <taxon>Pseudomonadota</taxon>
        <taxon>Alphaproteobacteria</taxon>
        <taxon>Sphingomonadales</taxon>
        <taxon>Sphingomonadaceae</taxon>
        <taxon>Sphingomonas</taxon>
    </lineage>
</organism>
<sequence>MKALLLLIGAAPIAIAAPAFAQAMDHSMHDMAAMQMPAEASAGADPHAGHDMGAMQAAPEGADPHAGHDMSAMQPPSQGADPHAGHDIPAMPEQADPHAGHDMSAMQPPPEAADPHAGHDMSAMPGMDAGDAHAGHAMGGTDQPAGTGPAPIPPTERAADAIYGRAAMAEADALLRREHGGMAFAQIMFDLAEYQVRNGRDGYRWEGEAWYGGDINRAVLKYEGEGLFGRALEDAEVQALYSRALDPYWNFQAGIRHDIKPNPSRTYATIGVEGLAPYWFELEGALFLSDKGDLLGRLEGYYDQRISQRMILQPRAELNFAAQDVPENGIGSGLSNIDLGLRLRYEVAREFAPYVGVSYERKVGDTADFARAEGEDAGSTSFVIGVRAWF</sequence>
<evidence type="ECO:0000256" key="2">
    <source>
        <dbReference type="SAM" id="SignalP"/>
    </source>
</evidence>
<dbReference type="InterPro" id="IPR007939">
    <property type="entry name" value="Cu-R_B_prcur"/>
</dbReference>
<evidence type="ECO:0000313" key="4">
    <source>
        <dbReference type="Proteomes" id="UP000244162"/>
    </source>
</evidence>
<dbReference type="EMBL" id="NWBU01000016">
    <property type="protein sequence ID" value="PTQ08214.1"/>
    <property type="molecule type" value="Genomic_DNA"/>
</dbReference>
<accession>A0A2T5FUL3</accession>
<feature type="region of interest" description="Disordered" evidence="1">
    <location>
        <begin position="39"/>
        <end position="150"/>
    </location>
</feature>
<feature type="compositionally biased region" description="Low complexity" evidence="1">
    <location>
        <begin position="135"/>
        <end position="149"/>
    </location>
</feature>
<dbReference type="OrthoDB" id="9778934at2"/>
<evidence type="ECO:0000256" key="1">
    <source>
        <dbReference type="SAM" id="MobiDB-lite"/>
    </source>
</evidence>
<dbReference type="Pfam" id="PF05275">
    <property type="entry name" value="CopB"/>
    <property type="match status" value="1"/>
</dbReference>